<dbReference type="PANTHER" id="PTHR48106">
    <property type="entry name" value="QUINONE OXIDOREDUCTASE PIG3-RELATED"/>
    <property type="match status" value="1"/>
</dbReference>
<organism evidence="4 5">
    <name type="scientific">Acrasis kona</name>
    <dbReference type="NCBI Taxonomy" id="1008807"/>
    <lineage>
        <taxon>Eukaryota</taxon>
        <taxon>Discoba</taxon>
        <taxon>Heterolobosea</taxon>
        <taxon>Tetramitia</taxon>
        <taxon>Eutetramitia</taxon>
        <taxon>Acrasidae</taxon>
        <taxon>Acrasis</taxon>
    </lineage>
</organism>
<dbReference type="CDD" id="cd05276">
    <property type="entry name" value="p53_inducible_oxidoreductase"/>
    <property type="match status" value="1"/>
</dbReference>
<dbReference type="InterPro" id="IPR014189">
    <property type="entry name" value="Quinone_OxRdtase_PIG3"/>
</dbReference>
<dbReference type="Pfam" id="PF00107">
    <property type="entry name" value="ADH_zinc_N"/>
    <property type="match status" value="1"/>
</dbReference>
<dbReference type="InterPro" id="IPR013154">
    <property type="entry name" value="ADH-like_N"/>
</dbReference>
<evidence type="ECO:0000256" key="1">
    <source>
        <dbReference type="ARBA" id="ARBA00022857"/>
    </source>
</evidence>
<dbReference type="InterPro" id="IPR013149">
    <property type="entry name" value="ADH-like_C"/>
</dbReference>
<dbReference type="EMBL" id="JAOPGA020000840">
    <property type="protein sequence ID" value="KAL0482317.1"/>
    <property type="molecule type" value="Genomic_DNA"/>
</dbReference>
<dbReference type="GO" id="GO:0070402">
    <property type="term" value="F:NADPH binding"/>
    <property type="evidence" value="ECO:0007669"/>
    <property type="project" value="TreeGrafter"/>
</dbReference>
<dbReference type="SUPFAM" id="SSF50129">
    <property type="entry name" value="GroES-like"/>
    <property type="match status" value="1"/>
</dbReference>
<dbReference type="Proteomes" id="UP001431209">
    <property type="component" value="Unassembled WGS sequence"/>
</dbReference>
<dbReference type="Pfam" id="PF08240">
    <property type="entry name" value="ADH_N"/>
    <property type="match status" value="1"/>
</dbReference>
<gene>
    <name evidence="4" type="ORF">AKO1_012922</name>
</gene>
<proteinExistence type="predicted"/>
<dbReference type="InterPro" id="IPR020843">
    <property type="entry name" value="ER"/>
</dbReference>
<dbReference type="NCBIfam" id="TIGR02824">
    <property type="entry name" value="quinone_pig3"/>
    <property type="match status" value="1"/>
</dbReference>
<name>A0AAW2Z129_9EUKA</name>
<sequence>MRAVRVKEGSTEATALYINDNEPKPSPSHDQILIKVYAAGLNRADVSQRKGAYPPPPGVTTILGMEVAGIVDEVGPNAEDKWTKGDRVMALIDGGGYAEYATAHKNNTMKIPENLNFVEACCIPEVYLTAYQASIFIGKIQEQNRKKVLIHAAASGVGTALIQICRNAKVEQIFATCSSGKLPAVKELGADVALDRNGDWEKELLSKTEHKGVDFVLDPVGKNYFNKNINVMALDALLVGIAMMSGTVVENFDIAPLLRKRLTIQYSTLRSRPVQYKNALVKSFVEWTDNLKMFEDGRMKPVLDTVFNFEDVVKAHQHMESNVTIGKTILKLVHKE</sequence>
<dbReference type="SMART" id="SM00829">
    <property type="entry name" value="PKS_ER"/>
    <property type="match status" value="1"/>
</dbReference>
<keyword evidence="5" id="KW-1185">Reference proteome</keyword>
<protein>
    <submittedName>
        <fullName evidence="4">Quinone oxidoreductase</fullName>
    </submittedName>
</protein>
<accession>A0AAW2Z129</accession>
<reference evidence="4 5" key="1">
    <citation type="submission" date="2024-03" db="EMBL/GenBank/DDBJ databases">
        <title>The Acrasis kona genome and developmental transcriptomes reveal deep origins of eukaryotic multicellular pathways.</title>
        <authorList>
            <person name="Sheikh S."/>
            <person name="Fu C.-J."/>
            <person name="Brown M.W."/>
            <person name="Baldauf S.L."/>
        </authorList>
    </citation>
    <scope>NUCLEOTIDE SEQUENCE [LARGE SCALE GENOMIC DNA]</scope>
    <source>
        <strain evidence="4 5">ATCC MYA-3509</strain>
    </source>
</reference>
<feature type="domain" description="Enoyl reductase (ER)" evidence="3">
    <location>
        <begin position="9"/>
        <end position="330"/>
    </location>
</feature>
<dbReference type="InterPro" id="IPR011032">
    <property type="entry name" value="GroES-like_sf"/>
</dbReference>
<evidence type="ECO:0000259" key="3">
    <source>
        <dbReference type="SMART" id="SM00829"/>
    </source>
</evidence>
<dbReference type="PANTHER" id="PTHR48106:SF18">
    <property type="entry name" value="QUINONE OXIDOREDUCTASE PIG3"/>
    <property type="match status" value="1"/>
</dbReference>
<keyword evidence="2" id="KW-0560">Oxidoreductase</keyword>
<evidence type="ECO:0000256" key="2">
    <source>
        <dbReference type="ARBA" id="ARBA00023002"/>
    </source>
</evidence>
<evidence type="ECO:0000313" key="4">
    <source>
        <dbReference type="EMBL" id="KAL0482317.1"/>
    </source>
</evidence>
<keyword evidence="1" id="KW-0521">NADP</keyword>
<comment type="caution">
    <text evidence="4">The sequence shown here is derived from an EMBL/GenBank/DDBJ whole genome shotgun (WGS) entry which is preliminary data.</text>
</comment>
<dbReference type="SUPFAM" id="SSF51735">
    <property type="entry name" value="NAD(P)-binding Rossmann-fold domains"/>
    <property type="match status" value="1"/>
</dbReference>
<dbReference type="InterPro" id="IPR036291">
    <property type="entry name" value="NAD(P)-bd_dom_sf"/>
</dbReference>
<dbReference type="Gene3D" id="3.40.50.720">
    <property type="entry name" value="NAD(P)-binding Rossmann-like Domain"/>
    <property type="match status" value="1"/>
</dbReference>
<dbReference type="Gene3D" id="3.90.180.10">
    <property type="entry name" value="Medium-chain alcohol dehydrogenases, catalytic domain"/>
    <property type="match status" value="1"/>
</dbReference>
<dbReference type="AlphaFoldDB" id="A0AAW2Z129"/>
<dbReference type="GO" id="GO:0016651">
    <property type="term" value="F:oxidoreductase activity, acting on NAD(P)H"/>
    <property type="evidence" value="ECO:0007669"/>
    <property type="project" value="TreeGrafter"/>
</dbReference>
<evidence type="ECO:0000313" key="5">
    <source>
        <dbReference type="Proteomes" id="UP001431209"/>
    </source>
</evidence>